<dbReference type="SUPFAM" id="SSF55895">
    <property type="entry name" value="Ribonuclease Rh-like"/>
    <property type="match status" value="1"/>
</dbReference>
<dbReference type="Proteomes" id="UP000694867">
    <property type="component" value="Unplaced"/>
</dbReference>
<dbReference type="Gene3D" id="3.90.730.10">
    <property type="entry name" value="Ribonuclease T2-like"/>
    <property type="match status" value="1"/>
</dbReference>
<organism evidence="3 4">
    <name type="scientific">Galendromus occidentalis</name>
    <name type="common">western predatory mite</name>
    <dbReference type="NCBI Taxonomy" id="34638"/>
    <lineage>
        <taxon>Eukaryota</taxon>
        <taxon>Metazoa</taxon>
        <taxon>Ecdysozoa</taxon>
        <taxon>Arthropoda</taxon>
        <taxon>Chelicerata</taxon>
        <taxon>Arachnida</taxon>
        <taxon>Acari</taxon>
        <taxon>Parasitiformes</taxon>
        <taxon>Mesostigmata</taxon>
        <taxon>Gamasina</taxon>
        <taxon>Phytoseioidea</taxon>
        <taxon>Phytoseiidae</taxon>
        <taxon>Typhlodrominae</taxon>
        <taxon>Galendromus</taxon>
    </lineage>
</organism>
<dbReference type="RefSeq" id="XP_003741563.1">
    <property type="nucleotide sequence ID" value="XM_003741515.1"/>
</dbReference>
<dbReference type="PANTHER" id="PTHR11240">
    <property type="entry name" value="RIBONUCLEASE T2"/>
    <property type="match status" value="1"/>
</dbReference>
<name>A0AAJ6QRQ2_9ACAR</name>
<accession>A0AAJ6QRQ2</accession>
<evidence type="ECO:0000256" key="1">
    <source>
        <dbReference type="ARBA" id="ARBA00007469"/>
    </source>
</evidence>
<gene>
    <name evidence="4" type="primary">LOC100899073</name>
</gene>
<evidence type="ECO:0000256" key="2">
    <source>
        <dbReference type="RuleBase" id="RU004328"/>
    </source>
</evidence>
<keyword evidence="3" id="KW-1185">Reference proteome</keyword>
<dbReference type="KEGG" id="goe:100899073"/>
<dbReference type="Pfam" id="PF00445">
    <property type="entry name" value="Ribonuclease_T2"/>
    <property type="match status" value="1"/>
</dbReference>
<dbReference type="GO" id="GO:0005576">
    <property type="term" value="C:extracellular region"/>
    <property type="evidence" value="ECO:0007669"/>
    <property type="project" value="TreeGrafter"/>
</dbReference>
<comment type="similarity">
    <text evidence="1 2">Belongs to the RNase T2 family.</text>
</comment>
<dbReference type="AlphaFoldDB" id="A0AAJ6QRQ2"/>
<protein>
    <submittedName>
        <fullName evidence="4">Ribonuclease T2-like</fullName>
    </submittedName>
</protein>
<evidence type="ECO:0000313" key="4">
    <source>
        <dbReference type="RefSeq" id="XP_003741563.1"/>
    </source>
</evidence>
<dbReference type="InterPro" id="IPR036430">
    <property type="entry name" value="RNase_T2-like_sf"/>
</dbReference>
<dbReference type="PANTHER" id="PTHR11240:SF22">
    <property type="entry name" value="RIBONUCLEASE T2"/>
    <property type="match status" value="1"/>
</dbReference>
<dbReference type="GO" id="GO:0033897">
    <property type="term" value="F:ribonuclease T2 activity"/>
    <property type="evidence" value="ECO:0007669"/>
    <property type="project" value="InterPro"/>
</dbReference>
<sequence length="278" mass="32685">MTVHRWLIPWSIYIAIEFYDNLRLWGRGRRPAWRSLGGRTLIFLVAQLFLMAVQPDRGTSKPPNMILSLVYYPGHCHERIAPKQAKVEFYHCRRIPDLKWTIHGLWNHDTFDPVFADDMLILELMKRVSEEVSNEVKLRMSRQWKSLSSRDNLQFWAYEFGKHHGSLAENPHLDTMQKYFSKTLELASQVFISEWLRRQKIEPDDHKGYSALEIEKAIIGRHKGKPRLTCRHLFQRNLSVLSEIGVCFDADFKPTDCRSSLVTHVQCRTVPIKVRPES</sequence>
<dbReference type="GO" id="GO:0006401">
    <property type="term" value="P:RNA catabolic process"/>
    <property type="evidence" value="ECO:0007669"/>
    <property type="project" value="TreeGrafter"/>
</dbReference>
<dbReference type="GO" id="GO:0003723">
    <property type="term" value="F:RNA binding"/>
    <property type="evidence" value="ECO:0007669"/>
    <property type="project" value="InterPro"/>
</dbReference>
<dbReference type="GeneID" id="100899073"/>
<dbReference type="InterPro" id="IPR001568">
    <property type="entry name" value="RNase_T2-like"/>
</dbReference>
<evidence type="ECO:0000313" key="3">
    <source>
        <dbReference type="Proteomes" id="UP000694867"/>
    </source>
</evidence>
<reference evidence="4" key="1">
    <citation type="submission" date="2025-08" db="UniProtKB">
        <authorList>
            <consortium name="RefSeq"/>
        </authorList>
    </citation>
    <scope>IDENTIFICATION</scope>
</reference>
<proteinExistence type="inferred from homology"/>